<dbReference type="AlphaFoldDB" id="A0A172TRE5"/>
<dbReference type="RefSeq" id="WP_066401763.1">
    <property type="nucleotide sequence ID" value="NZ_CP011390.1"/>
</dbReference>
<evidence type="ECO:0000313" key="2">
    <source>
        <dbReference type="EMBL" id="ANE49641.1"/>
    </source>
</evidence>
<name>A0A172TRE5_9BACT</name>
<gene>
    <name evidence="2" type="ORF">SY85_03095</name>
</gene>
<keyword evidence="3" id="KW-1185">Reference proteome</keyword>
<sequence length="108" mass="11923">MKKILLAACLLTATLTVTSASIGQQAIVQAGKKLPPKVQDAYDTWLGVLQMALISDTYTKERNVYKIDFIGEAEYDPTGETGFITYRGSVWIDNKGTFLFFSPLVPID</sequence>
<keyword evidence="1" id="KW-0732">Signal</keyword>
<protein>
    <submittedName>
        <fullName evidence="2">Uncharacterized protein</fullName>
    </submittedName>
</protein>
<organism evidence="2 3">
    <name type="scientific">Flavisolibacter tropicus</name>
    <dbReference type="NCBI Taxonomy" id="1492898"/>
    <lineage>
        <taxon>Bacteria</taxon>
        <taxon>Pseudomonadati</taxon>
        <taxon>Bacteroidota</taxon>
        <taxon>Chitinophagia</taxon>
        <taxon>Chitinophagales</taxon>
        <taxon>Chitinophagaceae</taxon>
        <taxon>Flavisolibacter</taxon>
    </lineage>
</organism>
<reference evidence="2 3" key="2">
    <citation type="journal article" date="2016" name="Int. J. Syst. Evol. Microbiol.">
        <title>Flavisolibacter tropicus sp. nov., isolated from tropical soil.</title>
        <authorList>
            <person name="Lee J.J."/>
            <person name="Kang M.S."/>
            <person name="Kim G.S."/>
            <person name="Lee C.S."/>
            <person name="Lim S."/>
            <person name="Lee J."/>
            <person name="Roh S.H."/>
            <person name="Kang H."/>
            <person name="Ha J.M."/>
            <person name="Bae S."/>
            <person name="Jung H.Y."/>
            <person name="Kim M.K."/>
        </authorList>
    </citation>
    <scope>NUCLEOTIDE SEQUENCE [LARGE SCALE GENOMIC DNA]</scope>
    <source>
        <strain evidence="2 3">LCS9</strain>
    </source>
</reference>
<evidence type="ECO:0000256" key="1">
    <source>
        <dbReference type="SAM" id="SignalP"/>
    </source>
</evidence>
<dbReference type="EMBL" id="CP011390">
    <property type="protein sequence ID" value="ANE49641.1"/>
    <property type="molecule type" value="Genomic_DNA"/>
</dbReference>
<dbReference type="KEGG" id="fla:SY85_03095"/>
<proteinExistence type="predicted"/>
<feature type="chain" id="PRO_5008001031" evidence="1">
    <location>
        <begin position="20"/>
        <end position="108"/>
    </location>
</feature>
<feature type="signal peptide" evidence="1">
    <location>
        <begin position="1"/>
        <end position="19"/>
    </location>
</feature>
<evidence type="ECO:0000313" key="3">
    <source>
        <dbReference type="Proteomes" id="UP000077177"/>
    </source>
</evidence>
<reference evidence="3" key="1">
    <citation type="submission" date="2015-01" db="EMBL/GenBank/DDBJ databases">
        <title>Flavisolibacter sp./LCS9/ whole genome sequencing.</title>
        <authorList>
            <person name="Kim M.K."/>
            <person name="Srinivasan S."/>
            <person name="Lee J.-J."/>
        </authorList>
    </citation>
    <scope>NUCLEOTIDE SEQUENCE [LARGE SCALE GENOMIC DNA]</scope>
    <source>
        <strain evidence="3">LCS9</strain>
    </source>
</reference>
<accession>A0A172TRE5</accession>
<dbReference type="Proteomes" id="UP000077177">
    <property type="component" value="Chromosome"/>
</dbReference>